<dbReference type="STRING" id="1397694.GCA_000702585_01950"/>
<evidence type="ECO:0000313" key="2">
    <source>
        <dbReference type="Proteomes" id="UP000254060"/>
    </source>
</evidence>
<dbReference type="EMBL" id="UGGP01000001">
    <property type="protein sequence ID" value="STO08084.1"/>
    <property type="molecule type" value="Genomic_DNA"/>
</dbReference>
<reference evidence="1 2" key="1">
    <citation type="submission" date="2018-06" db="EMBL/GenBank/DDBJ databases">
        <authorList>
            <consortium name="Pathogen Informatics"/>
            <person name="Doyle S."/>
        </authorList>
    </citation>
    <scope>NUCLEOTIDE SEQUENCE [LARGE SCALE GENOMIC DNA]</scope>
    <source>
        <strain evidence="1 2">NCTC13163</strain>
    </source>
</reference>
<name>A0A377FU39_9BACL</name>
<dbReference type="AlphaFoldDB" id="A0A377FU39"/>
<gene>
    <name evidence="1" type="ORF">NCTC13163_01451</name>
</gene>
<organism evidence="1 2">
    <name type="scientific">Exiguobacterium aurantiacum</name>
    <dbReference type="NCBI Taxonomy" id="33987"/>
    <lineage>
        <taxon>Bacteria</taxon>
        <taxon>Bacillati</taxon>
        <taxon>Bacillota</taxon>
        <taxon>Bacilli</taxon>
        <taxon>Bacillales</taxon>
        <taxon>Bacillales Family XII. Incertae Sedis</taxon>
        <taxon>Exiguobacterium</taxon>
    </lineage>
</organism>
<sequence>MNMLGTRDVIFSIKKILSYKVLLHVKSRSELFSIYVRFNGRFENQEVIYREDFIEPIVLESDELEAELTTNV</sequence>
<dbReference type="Proteomes" id="UP000254060">
    <property type="component" value="Unassembled WGS sequence"/>
</dbReference>
<evidence type="ECO:0000313" key="1">
    <source>
        <dbReference type="EMBL" id="STO08084.1"/>
    </source>
</evidence>
<accession>A0A377FU39</accession>
<proteinExistence type="predicted"/>
<protein>
    <submittedName>
        <fullName evidence="1">Uncharacterized protein</fullName>
    </submittedName>
</protein>